<evidence type="ECO:0000256" key="5">
    <source>
        <dbReference type="ARBA" id="ARBA00022490"/>
    </source>
</evidence>
<name>A0A8S1JAD0_9CHLO</name>
<dbReference type="InterPro" id="IPR023584">
    <property type="entry name" value="Ribosome_recyc_fac_dom"/>
</dbReference>
<dbReference type="GO" id="GO:0043023">
    <property type="term" value="F:ribosomal large subunit binding"/>
    <property type="evidence" value="ECO:0007669"/>
    <property type="project" value="TreeGrafter"/>
</dbReference>
<dbReference type="AlphaFoldDB" id="A0A8S1JAD0"/>
<dbReference type="GO" id="GO:0006412">
    <property type="term" value="P:translation"/>
    <property type="evidence" value="ECO:0007669"/>
    <property type="project" value="UniProtKB-KW"/>
</dbReference>
<evidence type="ECO:0000256" key="7">
    <source>
        <dbReference type="ARBA" id="ARBA00032397"/>
    </source>
</evidence>
<evidence type="ECO:0000256" key="3">
    <source>
        <dbReference type="ARBA" id="ARBA00005912"/>
    </source>
</evidence>
<evidence type="ECO:0000256" key="2">
    <source>
        <dbReference type="ARBA" id="ARBA00004496"/>
    </source>
</evidence>
<dbReference type="Pfam" id="PF01765">
    <property type="entry name" value="RRF"/>
    <property type="match status" value="1"/>
</dbReference>
<dbReference type="SUPFAM" id="SSF55194">
    <property type="entry name" value="Ribosome recycling factor, RRF"/>
    <property type="match status" value="1"/>
</dbReference>
<dbReference type="PANTHER" id="PTHR20982">
    <property type="entry name" value="RIBOSOME RECYCLING FACTOR"/>
    <property type="match status" value="1"/>
</dbReference>
<evidence type="ECO:0000256" key="1">
    <source>
        <dbReference type="ARBA" id="ARBA00002952"/>
    </source>
</evidence>
<dbReference type="PANTHER" id="PTHR20982:SF3">
    <property type="entry name" value="MITOCHONDRIAL RIBOSOME RECYCLING FACTOR PSEUDO 1"/>
    <property type="match status" value="1"/>
</dbReference>
<proteinExistence type="inferred from homology"/>
<dbReference type="FunFam" id="3.30.1360.40:FF:000001">
    <property type="entry name" value="Ribosome-recycling factor"/>
    <property type="match status" value="1"/>
</dbReference>
<protein>
    <recommendedName>
        <fullName evidence="4">Ribosome-recycling factor, chloroplastic</fullName>
    </recommendedName>
    <alternativeName>
        <fullName evidence="7">Ribosome-releasing factor, chloroplastic</fullName>
    </alternativeName>
</protein>
<dbReference type="HAMAP" id="MF_00040">
    <property type="entry name" value="RRF"/>
    <property type="match status" value="1"/>
</dbReference>
<dbReference type="GO" id="GO:0005737">
    <property type="term" value="C:cytoplasm"/>
    <property type="evidence" value="ECO:0007669"/>
    <property type="project" value="UniProtKB-SubCell"/>
</dbReference>
<dbReference type="Gene3D" id="3.30.1360.40">
    <property type="match status" value="1"/>
</dbReference>
<dbReference type="InterPro" id="IPR002661">
    <property type="entry name" value="Ribosome_recyc_fac"/>
</dbReference>
<dbReference type="InterPro" id="IPR036191">
    <property type="entry name" value="RRF_sf"/>
</dbReference>
<dbReference type="Proteomes" id="UP000708148">
    <property type="component" value="Unassembled WGS sequence"/>
</dbReference>
<accession>A0A8S1JAD0</accession>
<gene>
    <name evidence="9" type="ORF">OSTQU699_LOCUS9439</name>
</gene>
<dbReference type="EMBL" id="CAJHUC010002625">
    <property type="protein sequence ID" value="CAD7704082.1"/>
    <property type="molecule type" value="Genomic_DNA"/>
</dbReference>
<comment type="similarity">
    <text evidence="3">Belongs to the RRF family.</text>
</comment>
<dbReference type="NCBIfam" id="TIGR00496">
    <property type="entry name" value="frr"/>
    <property type="match status" value="1"/>
</dbReference>
<evidence type="ECO:0000259" key="8">
    <source>
        <dbReference type="Pfam" id="PF01765"/>
    </source>
</evidence>
<evidence type="ECO:0000313" key="9">
    <source>
        <dbReference type="EMBL" id="CAD7704082.1"/>
    </source>
</evidence>
<reference evidence="9" key="1">
    <citation type="submission" date="2020-12" db="EMBL/GenBank/DDBJ databases">
        <authorList>
            <person name="Iha C."/>
        </authorList>
    </citation>
    <scope>NUCLEOTIDE SEQUENCE</scope>
</reference>
<keyword evidence="6" id="KW-0648">Protein biosynthesis</keyword>
<comment type="caution">
    <text evidence="9">The sequence shown here is derived from an EMBL/GenBank/DDBJ whole genome shotgun (WGS) entry which is preliminary data.</text>
</comment>
<comment type="function">
    <text evidence="1">Responsible for the release of ribosomes from messenger RNA at the termination of chloroplastic protein biosynthesis.</text>
</comment>
<feature type="domain" description="Ribosome recycling factor" evidence="8">
    <location>
        <begin position="20"/>
        <end position="176"/>
    </location>
</feature>
<evidence type="ECO:0000313" key="10">
    <source>
        <dbReference type="Proteomes" id="UP000708148"/>
    </source>
</evidence>
<dbReference type="CDD" id="cd00520">
    <property type="entry name" value="RRF"/>
    <property type="match status" value="1"/>
</dbReference>
<keyword evidence="10" id="KW-1185">Reference proteome</keyword>
<evidence type="ECO:0000256" key="4">
    <source>
        <dbReference type="ARBA" id="ARBA00014063"/>
    </source>
</evidence>
<keyword evidence="5" id="KW-0963">Cytoplasm</keyword>
<organism evidence="9 10">
    <name type="scientific">Ostreobium quekettii</name>
    <dbReference type="NCBI Taxonomy" id="121088"/>
    <lineage>
        <taxon>Eukaryota</taxon>
        <taxon>Viridiplantae</taxon>
        <taxon>Chlorophyta</taxon>
        <taxon>core chlorophytes</taxon>
        <taxon>Ulvophyceae</taxon>
        <taxon>TCBD clade</taxon>
        <taxon>Bryopsidales</taxon>
        <taxon>Ostreobineae</taxon>
        <taxon>Ostreobiaceae</taxon>
        <taxon>Ostreobium</taxon>
    </lineage>
</organism>
<dbReference type="Gene3D" id="1.10.132.20">
    <property type="entry name" value="Ribosome-recycling factor"/>
    <property type="match status" value="1"/>
</dbReference>
<dbReference type="OrthoDB" id="407355at2759"/>
<sequence length="179" mass="20082">MEVEMEAEDRMQKTLASVVNDLMTLRAGRATPAMLDRVEVDYYGAPTPLKSLAGVSTPDASTLVISPYDKGALEGIERALQTSDLGLTPNNDGERIRLNIPQLTEERRKEMVKVVSKMGEEGKVALRNIRRDAIKSMEKLDLPEDDERYLEDEVQKLTDKYVKKVGDAVKDKEKELTTL</sequence>
<comment type="subcellular location">
    <subcellularLocation>
        <location evidence="2">Cytoplasm</location>
    </subcellularLocation>
</comment>
<evidence type="ECO:0000256" key="6">
    <source>
        <dbReference type="ARBA" id="ARBA00022917"/>
    </source>
</evidence>
<dbReference type="FunFam" id="1.10.132.20:FF:000001">
    <property type="entry name" value="Ribosome-recycling factor"/>
    <property type="match status" value="1"/>
</dbReference>